<dbReference type="GO" id="GO:0006952">
    <property type="term" value="P:defense response"/>
    <property type="evidence" value="ECO:0007669"/>
    <property type="project" value="UniProtKB-KW"/>
</dbReference>
<sequence length="492" mass="56824">MIIALGKHLFQAEKTTEYWEKVAEKGYWDIIDADEEMLKVLALSYHNLPQHLKACFLYIASFPLDYEIHAYKLTRLWCAEGFLESTMSQNFERYAASGNKGIESQRRLCIHNNALFGIKGLRELMASVSNARSLLCFGPHHSYPVPICLGFNLLRVLDVLTMRFYGFPNEVMKLVKLRYLAFTYSGKLPASISKLQNLAYLIVHQYLSIISFEAHRWYLPIEIWNMQQLRHLEVIGSDLPEPSSETACLPNLLTLLGISTHSCTKEVLQRIPNLVKLGFQIRLAADDDDDDDVVEHLFCFDCLTDLNRLDSLKYGVVNPNSRLQVAASVWPNFSSNLRKLTLSGLGFPWEYMSIIARLPNLRALKLRCNAFQGQDWTTYKGEFSKLRYLLLEDIDLRNWTAHHPKCFKRLEKLTIRHCYKLERIPQRIGYRARLWIRLVDCNPCLVAYTKEEILEKEEDRSYHIRIYVDSSVGNGSQCLTNAPAKLNSVLIT</sequence>
<accession>A0AAE1YBT8</accession>
<evidence type="ECO:0000313" key="5">
    <source>
        <dbReference type="Proteomes" id="UP001293254"/>
    </source>
</evidence>
<comment type="caution">
    <text evidence="4">The sequence shown here is derived from an EMBL/GenBank/DDBJ whole genome shotgun (WGS) entry which is preliminary data.</text>
</comment>
<dbReference type="InterPro" id="IPR036388">
    <property type="entry name" value="WH-like_DNA-bd_sf"/>
</dbReference>
<keyword evidence="5" id="KW-1185">Reference proteome</keyword>
<evidence type="ECO:0000256" key="1">
    <source>
        <dbReference type="ARBA" id="ARBA00022737"/>
    </source>
</evidence>
<keyword evidence="2" id="KW-0611">Plant defense</keyword>
<dbReference type="PANTHER" id="PTHR15140">
    <property type="entry name" value="TUBULIN-SPECIFIC CHAPERONE E"/>
    <property type="match status" value="1"/>
</dbReference>
<gene>
    <name evidence="4" type="ORF">Salat_1479600</name>
</gene>
<dbReference type="Proteomes" id="UP001293254">
    <property type="component" value="Unassembled WGS sequence"/>
</dbReference>
<organism evidence="4 5">
    <name type="scientific">Sesamum alatum</name>
    <dbReference type="NCBI Taxonomy" id="300844"/>
    <lineage>
        <taxon>Eukaryota</taxon>
        <taxon>Viridiplantae</taxon>
        <taxon>Streptophyta</taxon>
        <taxon>Embryophyta</taxon>
        <taxon>Tracheophyta</taxon>
        <taxon>Spermatophyta</taxon>
        <taxon>Magnoliopsida</taxon>
        <taxon>eudicotyledons</taxon>
        <taxon>Gunneridae</taxon>
        <taxon>Pentapetalae</taxon>
        <taxon>asterids</taxon>
        <taxon>lamiids</taxon>
        <taxon>Lamiales</taxon>
        <taxon>Pedaliaceae</taxon>
        <taxon>Sesamum</taxon>
    </lineage>
</organism>
<dbReference type="EMBL" id="JACGWO010000005">
    <property type="protein sequence ID" value="KAK4427107.1"/>
    <property type="molecule type" value="Genomic_DNA"/>
</dbReference>
<dbReference type="PANTHER" id="PTHR15140:SF33">
    <property type="entry name" value="LATE BLIGHT RESISTANCE PROTEIN HOMOLOG R1A-3 ISOFORM X1"/>
    <property type="match status" value="1"/>
</dbReference>
<dbReference type="Gene3D" id="3.80.10.10">
    <property type="entry name" value="Ribonuclease Inhibitor"/>
    <property type="match status" value="1"/>
</dbReference>
<protein>
    <submittedName>
        <fullName evidence="4">Disease resistance protein RXW24L</fullName>
    </submittedName>
</protein>
<name>A0AAE1YBT8_9LAMI</name>
<proteinExistence type="predicted"/>
<dbReference type="Gene3D" id="1.10.10.10">
    <property type="entry name" value="Winged helix-like DNA-binding domain superfamily/Winged helix DNA-binding domain"/>
    <property type="match status" value="1"/>
</dbReference>
<feature type="domain" description="Disease resistance R13L4/SHOC-2-like LRR" evidence="3">
    <location>
        <begin position="131"/>
        <end position="416"/>
    </location>
</feature>
<dbReference type="SUPFAM" id="SSF52058">
    <property type="entry name" value="L domain-like"/>
    <property type="match status" value="1"/>
</dbReference>
<reference evidence="4" key="2">
    <citation type="journal article" date="2024" name="Plant">
        <title>Genomic evolution and insights into agronomic trait innovations of Sesamum species.</title>
        <authorList>
            <person name="Miao H."/>
            <person name="Wang L."/>
            <person name="Qu L."/>
            <person name="Liu H."/>
            <person name="Sun Y."/>
            <person name="Le M."/>
            <person name="Wang Q."/>
            <person name="Wei S."/>
            <person name="Zheng Y."/>
            <person name="Lin W."/>
            <person name="Duan Y."/>
            <person name="Cao H."/>
            <person name="Xiong S."/>
            <person name="Wang X."/>
            <person name="Wei L."/>
            <person name="Li C."/>
            <person name="Ma Q."/>
            <person name="Ju M."/>
            <person name="Zhao R."/>
            <person name="Li G."/>
            <person name="Mu C."/>
            <person name="Tian Q."/>
            <person name="Mei H."/>
            <person name="Zhang T."/>
            <person name="Gao T."/>
            <person name="Zhang H."/>
        </authorList>
    </citation>
    <scope>NUCLEOTIDE SEQUENCE</scope>
    <source>
        <strain evidence="4">3651</strain>
    </source>
</reference>
<reference evidence="4" key="1">
    <citation type="submission" date="2020-06" db="EMBL/GenBank/DDBJ databases">
        <authorList>
            <person name="Li T."/>
            <person name="Hu X."/>
            <person name="Zhang T."/>
            <person name="Song X."/>
            <person name="Zhang H."/>
            <person name="Dai N."/>
            <person name="Sheng W."/>
            <person name="Hou X."/>
            <person name="Wei L."/>
        </authorList>
    </citation>
    <scope>NUCLEOTIDE SEQUENCE</scope>
    <source>
        <strain evidence="4">3651</strain>
        <tissue evidence="4">Leaf</tissue>
    </source>
</reference>
<dbReference type="Pfam" id="PF23598">
    <property type="entry name" value="LRR_14"/>
    <property type="match status" value="1"/>
</dbReference>
<dbReference type="InterPro" id="IPR055414">
    <property type="entry name" value="LRR_R13L4/SHOC2-like"/>
</dbReference>
<dbReference type="AlphaFoldDB" id="A0AAE1YBT8"/>
<evidence type="ECO:0000313" key="4">
    <source>
        <dbReference type="EMBL" id="KAK4427107.1"/>
    </source>
</evidence>
<keyword evidence="1" id="KW-0677">Repeat</keyword>
<evidence type="ECO:0000256" key="2">
    <source>
        <dbReference type="ARBA" id="ARBA00022821"/>
    </source>
</evidence>
<evidence type="ECO:0000259" key="3">
    <source>
        <dbReference type="Pfam" id="PF23598"/>
    </source>
</evidence>
<dbReference type="InterPro" id="IPR032675">
    <property type="entry name" value="LRR_dom_sf"/>
</dbReference>